<keyword evidence="7" id="KW-1185">Reference proteome</keyword>
<evidence type="ECO:0000256" key="1">
    <source>
        <dbReference type="ARBA" id="ARBA00004604"/>
    </source>
</evidence>
<comment type="subcellular location">
    <subcellularLocation>
        <location evidence="1">Nucleus</location>
        <location evidence="1">Nucleolus</location>
    </subcellularLocation>
</comment>
<dbReference type="GO" id="GO:0006364">
    <property type="term" value="P:rRNA processing"/>
    <property type="evidence" value="ECO:0007669"/>
    <property type="project" value="TreeGrafter"/>
</dbReference>
<feature type="repeat" description="WD" evidence="5">
    <location>
        <begin position="139"/>
        <end position="180"/>
    </location>
</feature>
<dbReference type="OrthoDB" id="431715at2759"/>
<accession>A0A1R0GYT8</accession>
<feature type="non-terminal residue" evidence="6">
    <location>
        <position position="411"/>
    </location>
</feature>
<keyword evidence="4" id="KW-0539">Nucleus</keyword>
<dbReference type="Pfam" id="PF00400">
    <property type="entry name" value="WD40"/>
    <property type="match status" value="4"/>
</dbReference>
<dbReference type="InterPro" id="IPR019775">
    <property type="entry name" value="WD40_repeat_CS"/>
</dbReference>
<name>A0A1R0GYT8_9FUNG</name>
<feature type="repeat" description="WD" evidence="5">
    <location>
        <begin position="181"/>
        <end position="222"/>
    </location>
</feature>
<proteinExistence type="predicted"/>
<reference evidence="6 7" key="1">
    <citation type="journal article" date="2016" name="Mol. Biol. Evol.">
        <title>Genome-Wide Survey of Gut Fungi (Harpellales) Reveals the First Horizontally Transferred Ubiquitin Gene from a Mosquito Host.</title>
        <authorList>
            <person name="Wang Y."/>
            <person name="White M.M."/>
            <person name="Kvist S."/>
            <person name="Moncalvo J.M."/>
        </authorList>
    </citation>
    <scope>NUCLEOTIDE SEQUENCE [LARGE SCALE GENOMIC DNA]</scope>
    <source>
        <strain evidence="6 7">ALG-7-W6</strain>
    </source>
</reference>
<dbReference type="PROSITE" id="PS50294">
    <property type="entry name" value="WD_REPEATS_REGION"/>
    <property type="match status" value="1"/>
</dbReference>
<dbReference type="Proteomes" id="UP000187455">
    <property type="component" value="Unassembled WGS sequence"/>
</dbReference>
<keyword evidence="2 5" id="KW-0853">WD repeat</keyword>
<dbReference type="AlphaFoldDB" id="A0A1R0GYT8"/>
<comment type="caution">
    <text evidence="6">The sequence shown here is derived from an EMBL/GenBank/DDBJ whole genome shotgun (WGS) entry which is preliminary data.</text>
</comment>
<protein>
    <submittedName>
        <fullName evidence="6">U3 small nucleolar RNA-associated protein 15-like protein</fullName>
    </submittedName>
</protein>
<dbReference type="InterPro" id="IPR015943">
    <property type="entry name" value="WD40/YVTN_repeat-like_dom_sf"/>
</dbReference>
<evidence type="ECO:0000256" key="5">
    <source>
        <dbReference type="PROSITE-ProRule" id="PRU00221"/>
    </source>
</evidence>
<feature type="repeat" description="WD" evidence="5">
    <location>
        <begin position="316"/>
        <end position="357"/>
    </location>
</feature>
<dbReference type="GO" id="GO:0005730">
    <property type="term" value="C:nucleolus"/>
    <property type="evidence" value="ECO:0007669"/>
    <property type="project" value="UniProtKB-SubCell"/>
</dbReference>
<dbReference type="PROSITE" id="PS00678">
    <property type="entry name" value="WD_REPEATS_1"/>
    <property type="match status" value="1"/>
</dbReference>
<evidence type="ECO:0000256" key="2">
    <source>
        <dbReference type="ARBA" id="ARBA00022574"/>
    </source>
</evidence>
<evidence type="ECO:0000313" key="6">
    <source>
        <dbReference type="EMBL" id="OLY82015.1"/>
    </source>
</evidence>
<sequence length="411" mass="45665">MRLRKPCPWLPYNDPTYHIAGLDVSENRKWVIPAAGRDSAPYIPSYLLPKLYYYSLLHFIKPETMEYKKVVPLYDSSSNITQSEDEKYWNAFKSPVFVKEFGPVTSIDFSKKSPHYFAVAASTRVQIYSPQTTSSIRVITKFTNIVKSCCFRSDGKLVATGDNDGIVQVFDAKSKSCLRTFKGHTQGVNCVKFISDKSCIVSASDDLSVMVWEITGDQEIPLHRFQHHTDYVKALATSDTNPHLIASGSYDHKINIYNLSNVSTDPDSPNLPQLSIDNGEPVEDLLFFSGDLLIAAAGGTFIKIYDTFTGQLVACIGNFEKTVTSISFNADRTRLIAASLDRFVKIYELLTYQLVASIKYQQPILKVAVSPDDSLLVVGMVSGLLSIRKRIGSSAQQPKTEFRVGSVAAAT</sequence>
<dbReference type="PANTHER" id="PTHR19924:SF26">
    <property type="entry name" value="U3 SMALL NUCLEOLAR RNA-ASSOCIATED PROTEIN 15 HOMOLOG"/>
    <property type="match status" value="1"/>
</dbReference>
<dbReference type="Gene3D" id="2.130.10.10">
    <property type="entry name" value="YVTN repeat-like/Quinoprotein amine dehydrogenase"/>
    <property type="match status" value="2"/>
</dbReference>
<dbReference type="CDD" id="cd00200">
    <property type="entry name" value="WD40"/>
    <property type="match status" value="1"/>
</dbReference>
<dbReference type="PROSITE" id="PS50082">
    <property type="entry name" value="WD_REPEATS_2"/>
    <property type="match status" value="3"/>
</dbReference>
<dbReference type="SMART" id="SM00320">
    <property type="entry name" value="WD40"/>
    <property type="match status" value="7"/>
</dbReference>
<gene>
    <name evidence="6" type="ORF">AYI68_g3872</name>
</gene>
<evidence type="ECO:0000256" key="3">
    <source>
        <dbReference type="ARBA" id="ARBA00022737"/>
    </source>
</evidence>
<keyword evidence="3" id="KW-0677">Repeat</keyword>
<evidence type="ECO:0000313" key="7">
    <source>
        <dbReference type="Proteomes" id="UP000187455"/>
    </source>
</evidence>
<dbReference type="GO" id="GO:0045943">
    <property type="term" value="P:positive regulation of transcription by RNA polymerase I"/>
    <property type="evidence" value="ECO:0007669"/>
    <property type="project" value="TreeGrafter"/>
</dbReference>
<organism evidence="6 7">
    <name type="scientific">Smittium mucronatum</name>
    <dbReference type="NCBI Taxonomy" id="133383"/>
    <lineage>
        <taxon>Eukaryota</taxon>
        <taxon>Fungi</taxon>
        <taxon>Fungi incertae sedis</taxon>
        <taxon>Zoopagomycota</taxon>
        <taxon>Kickxellomycotina</taxon>
        <taxon>Harpellomycetes</taxon>
        <taxon>Harpellales</taxon>
        <taxon>Legeriomycetaceae</taxon>
        <taxon>Smittium</taxon>
    </lineage>
</organism>
<evidence type="ECO:0000256" key="4">
    <source>
        <dbReference type="ARBA" id="ARBA00023242"/>
    </source>
</evidence>
<dbReference type="SUPFAM" id="SSF50978">
    <property type="entry name" value="WD40 repeat-like"/>
    <property type="match status" value="1"/>
</dbReference>
<dbReference type="STRING" id="133383.A0A1R0GYT8"/>
<dbReference type="InterPro" id="IPR036322">
    <property type="entry name" value="WD40_repeat_dom_sf"/>
</dbReference>
<dbReference type="EMBL" id="LSSL01001998">
    <property type="protein sequence ID" value="OLY82015.1"/>
    <property type="molecule type" value="Genomic_DNA"/>
</dbReference>
<dbReference type="InterPro" id="IPR001680">
    <property type="entry name" value="WD40_rpt"/>
</dbReference>
<dbReference type="PANTHER" id="PTHR19924">
    <property type="entry name" value="UTP15 U3 SMALL NUCLEOLAR RNA-ASSOCIATED PROTEIN 15 FAMILY MEMBER"/>
    <property type="match status" value="1"/>
</dbReference>